<evidence type="ECO:0000313" key="6">
    <source>
        <dbReference type="Proteomes" id="UP000575083"/>
    </source>
</evidence>
<dbReference type="RefSeq" id="WP_260420425.1">
    <property type="nucleotide sequence ID" value="NZ_JACHLK010000017.1"/>
</dbReference>
<feature type="domain" description="Solute-binding protein family 5" evidence="4">
    <location>
        <begin position="77"/>
        <end position="404"/>
    </location>
</feature>
<dbReference type="Gene3D" id="3.40.190.10">
    <property type="entry name" value="Periplasmic binding protein-like II"/>
    <property type="match status" value="1"/>
</dbReference>
<reference evidence="5 6" key="1">
    <citation type="submission" date="2020-08" db="EMBL/GenBank/DDBJ databases">
        <title>Functional genomics of gut bacteria from endangered species of beetles.</title>
        <authorList>
            <person name="Carlos-Shanley C."/>
        </authorList>
    </citation>
    <scope>NUCLEOTIDE SEQUENCE [LARGE SCALE GENOMIC DNA]</scope>
    <source>
        <strain evidence="5 6">S00198</strain>
    </source>
</reference>
<evidence type="ECO:0000256" key="1">
    <source>
        <dbReference type="ARBA" id="ARBA00005695"/>
    </source>
</evidence>
<organism evidence="5 6">
    <name type="scientific">Acidovorax soli</name>
    <dbReference type="NCBI Taxonomy" id="592050"/>
    <lineage>
        <taxon>Bacteria</taxon>
        <taxon>Pseudomonadati</taxon>
        <taxon>Pseudomonadota</taxon>
        <taxon>Betaproteobacteria</taxon>
        <taxon>Burkholderiales</taxon>
        <taxon>Comamonadaceae</taxon>
        <taxon>Acidovorax</taxon>
    </lineage>
</organism>
<dbReference type="InterPro" id="IPR039424">
    <property type="entry name" value="SBP_5"/>
</dbReference>
<gene>
    <name evidence="5" type="ORF">HNP48_005936</name>
</gene>
<dbReference type="GO" id="GO:0030288">
    <property type="term" value="C:outer membrane-bounded periplasmic space"/>
    <property type="evidence" value="ECO:0007669"/>
    <property type="project" value="UniProtKB-ARBA"/>
</dbReference>
<dbReference type="CDD" id="cd08494">
    <property type="entry name" value="PBP2_NikA_DppA_OppA_like_6"/>
    <property type="match status" value="1"/>
</dbReference>
<dbReference type="Proteomes" id="UP000575083">
    <property type="component" value="Unassembled WGS sequence"/>
</dbReference>
<dbReference type="GO" id="GO:1904680">
    <property type="term" value="F:peptide transmembrane transporter activity"/>
    <property type="evidence" value="ECO:0007669"/>
    <property type="project" value="TreeGrafter"/>
</dbReference>
<accession>A0A7X0PJR5</accession>
<dbReference type="Gene3D" id="3.90.76.10">
    <property type="entry name" value="Dipeptide-binding Protein, Domain 1"/>
    <property type="match status" value="1"/>
</dbReference>
<feature type="chain" id="PRO_5030904562" evidence="3">
    <location>
        <begin position="29"/>
        <end position="499"/>
    </location>
</feature>
<name>A0A7X0PJR5_9BURK</name>
<comment type="caution">
    <text evidence="5">The sequence shown here is derived from an EMBL/GenBank/DDBJ whole genome shotgun (WGS) entry which is preliminary data.</text>
</comment>
<proteinExistence type="inferred from homology"/>
<dbReference type="GO" id="GO:0043190">
    <property type="term" value="C:ATP-binding cassette (ABC) transporter complex"/>
    <property type="evidence" value="ECO:0007669"/>
    <property type="project" value="InterPro"/>
</dbReference>
<evidence type="ECO:0000313" key="5">
    <source>
        <dbReference type="EMBL" id="MBB6563217.1"/>
    </source>
</evidence>
<protein>
    <submittedName>
        <fullName evidence="5">Peptide/nickel transport system substrate-binding protein</fullName>
    </submittedName>
</protein>
<dbReference type="InterPro" id="IPR006311">
    <property type="entry name" value="TAT_signal"/>
</dbReference>
<evidence type="ECO:0000259" key="4">
    <source>
        <dbReference type="Pfam" id="PF00496"/>
    </source>
</evidence>
<keyword evidence="6" id="KW-1185">Reference proteome</keyword>
<dbReference type="PANTHER" id="PTHR30290:SF38">
    <property type="entry name" value="D,D-DIPEPTIDE-BINDING PERIPLASMIC PROTEIN DDPA-RELATED"/>
    <property type="match status" value="1"/>
</dbReference>
<dbReference type="InterPro" id="IPR030678">
    <property type="entry name" value="Peptide/Ni-bd"/>
</dbReference>
<sequence>MLSLKRRTVLASGAAAALIPLAVPQAFAQKKKDSLVIGLTLEPTGLDPTAKAGAEIAEVVLYNIFETLTKIQSDGSVKPLLAEGWEISPDLKTHTFRLRKNARFHNGEPFNAQAVKFAFDRAGGEKSTNKDRRLFASLTTRVVDEHTVVVLSKDIEPDLLFLLGQATAVIVEPKSADTNETRPVGTGPYQLSAWNKGSLITLAKWAGWRDAAAVQIPRVTFRFISEPAAQTTALLAGDVDLFPHASVSRTLPQFERDKRFQVVFNASLGKTILAINNARKPLDDVRVRRAIAAAIDRKAVISAAADGRGVPIGSHYVPGAPGYVDTTGVNPFDIEKAKRLLAEAGVKTPLELNFVLPPPPYARQGGELIAAQLAKIGIIAKIQNVEWAQWISGTYGQKNYDLSLILHVEPFDLVNYTKPEYYWGYQSAKFNEIFEKTKSSLRTADRQRYLGEAQRLLAEDAVNAYLYQPQFITVAARNLRGLWKDAPIFANDLSALSWG</sequence>
<evidence type="ECO:0000256" key="3">
    <source>
        <dbReference type="SAM" id="SignalP"/>
    </source>
</evidence>
<dbReference type="InterPro" id="IPR000914">
    <property type="entry name" value="SBP_5_dom"/>
</dbReference>
<keyword evidence="2 3" id="KW-0732">Signal</keyword>
<dbReference type="AlphaFoldDB" id="A0A7X0PJR5"/>
<dbReference type="Pfam" id="PF00496">
    <property type="entry name" value="SBP_bac_5"/>
    <property type="match status" value="1"/>
</dbReference>
<dbReference type="SUPFAM" id="SSF53850">
    <property type="entry name" value="Periplasmic binding protein-like II"/>
    <property type="match status" value="1"/>
</dbReference>
<comment type="similarity">
    <text evidence="1">Belongs to the bacterial solute-binding protein 5 family.</text>
</comment>
<evidence type="ECO:0000256" key="2">
    <source>
        <dbReference type="ARBA" id="ARBA00022729"/>
    </source>
</evidence>
<feature type="signal peptide" evidence="3">
    <location>
        <begin position="1"/>
        <end position="28"/>
    </location>
</feature>
<dbReference type="PROSITE" id="PS51318">
    <property type="entry name" value="TAT"/>
    <property type="match status" value="1"/>
</dbReference>
<dbReference type="GO" id="GO:0015833">
    <property type="term" value="P:peptide transport"/>
    <property type="evidence" value="ECO:0007669"/>
    <property type="project" value="TreeGrafter"/>
</dbReference>
<dbReference type="EMBL" id="JACHLK010000017">
    <property type="protein sequence ID" value="MBB6563217.1"/>
    <property type="molecule type" value="Genomic_DNA"/>
</dbReference>
<dbReference type="PIRSF" id="PIRSF002741">
    <property type="entry name" value="MppA"/>
    <property type="match status" value="1"/>
</dbReference>
<dbReference type="Gene3D" id="3.10.105.10">
    <property type="entry name" value="Dipeptide-binding Protein, Domain 3"/>
    <property type="match status" value="1"/>
</dbReference>
<dbReference type="PANTHER" id="PTHR30290">
    <property type="entry name" value="PERIPLASMIC BINDING COMPONENT OF ABC TRANSPORTER"/>
    <property type="match status" value="1"/>
</dbReference>